<feature type="non-terminal residue" evidence="1">
    <location>
        <position position="102"/>
    </location>
</feature>
<proteinExistence type="predicted"/>
<dbReference type="AlphaFoldDB" id="A0A1A8UCD9"/>
<dbReference type="EMBL" id="HAEJ01005313">
    <property type="protein sequence ID" value="SBS45770.1"/>
    <property type="molecule type" value="Transcribed_RNA"/>
</dbReference>
<gene>
    <name evidence="1" type="primary">Nfu_g_1_001679</name>
</gene>
<feature type="non-terminal residue" evidence="1">
    <location>
        <position position="1"/>
    </location>
</feature>
<sequence length="102" mass="11334">ALLYLNPFSFVSRVGSLFLCLACYILKPLLTVPVCLLTCLLHPCLDPCLRSPRPHAVTPISKSLVKRAGYTLGRLPVHHRANNQKPMENIETPGRKTPGWCV</sequence>
<accession>A0A1A8UCD9</accession>
<name>A0A1A8UCD9_NOTFU</name>
<protein>
    <submittedName>
        <fullName evidence="1">Uncharacterized protein</fullName>
    </submittedName>
</protein>
<reference evidence="1" key="2">
    <citation type="submission" date="2016-06" db="EMBL/GenBank/DDBJ databases">
        <title>The genome of a short-lived fish provides insights into sex chromosome evolution and the genetic control of aging.</title>
        <authorList>
            <person name="Reichwald K."/>
            <person name="Felder M."/>
            <person name="Petzold A."/>
            <person name="Koch P."/>
            <person name="Groth M."/>
            <person name="Platzer M."/>
        </authorList>
    </citation>
    <scope>NUCLEOTIDE SEQUENCE</scope>
    <source>
        <tissue evidence="1">Brain</tissue>
    </source>
</reference>
<organism evidence="1">
    <name type="scientific">Nothobranchius furzeri</name>
    <name type="common">Turquoise killifish</name>
    <dbReference type="NCBI Taxonomy" id="105023"/>
    <lineage>
        <taxon>Eukaryota</taxon>
        <taxon>Metazoa</taxon>
        <taxon>Chordata</taxon>
        <taxon>Craniata</taxon>
        <taxon>Vertebrata</taxon>
        <taxon>Euteleostomi</taxon>
        <taxon>Actinopterygii</taxon>
        <taxon>Neopterygii</taxon>
        <taxon>Teleostei</taxon>
        <taxon>Neoteleostei</taxon>
        <taxon>Acanthomorphata</taxon>
        <taxon>Ovalentaria</taxon>
        <taxon>Atherinomorphae</taxon>
        <taxon>Cyprinodontiformes</taxon>
        <taxon>Nothobranchiidae</taxon>
        <taxon>Nothobranchius</taxon>
    </lineage>
</organism>
<evidence type="ECO:0000313" key="1">
    <source>
        <dbReference type="EMBL" id="SBS45770.1"/>
    </source>
</evidence>
<reference evidence="1" key="1">
    <citation type="submission" date="2016-05" db="EMBL/GenBank/DDBJ databases">
        <authorList>
            <person name="Lavstsen T."/>
            <person name="Jespersen J.S."/>
        </authorList>
    </citation>
    <scope>NUCLEOTIDE SEQUENCE</scope>
    <source>
        <tissue evidence="1">Brain</tissue>
    </source>
</reference>